<gene>
    <name evidence="1" type="ORF">MCOR_48203</name>
</gene>
<keyword evidence="2" id="KW-1185">Reference proteome</keyword>
<name>A0A6J8E3W8_MYTCO</name>
<evidence type="ECO:0000313" key="1">
    <source>
        <dbReference type="EMBL" id="CAC5415509.1"/>
    </source>
</evidence>
<reference evidence="1 2" key="1">
    <citation type="submission" date="2020-06" db="EMBL/GenBank/DDBJ databases">
        <authorList>
            <person name="Li R."/>
            <person name="Bekaert M."/>
        </authorList>
    </citation>
    <scope>NUCLEOTIDE SEQUENCE [LARGE SCALE GENOMIC DNA]</scope>
    <source>
        <strain evidence="2">wild</strain>
    </source>
</reference>
<dbReference type="AlphaFoldDB" id="A0A6J8E3W8"/>
<accession>A0A6J8E3W8</accession>
<protein>
    <submittedName>
        <fullName evidence="1">Uncharacterized protein</fullName>
    </submittedName>
</protein>
<sequence length="428" mass="49254">MQYLQTRAGTCLSTNDVIKCTDNDILKLYQPGLGGVRESPVHPGDYCGPCSLCKKDSNYGYLHLGSKSYQLDFVDFVKSKHTISEKDCICKSFSLQEAQIESIFLCDGHYLKAYNYYKSCKAKCKMCNLSLFKKYYANFDQIYLQQYMYEQGTFDKILTTGDVICKKFHSILYRYIGQQQHDKKVECVSPREYVSLILKQAVSGSLDIDIPDINKLALTELIKFVCTELMQNKALLLSEMVYKFQELGGCFSSNLRQNQTRFILDKLQFIFSSNIDTDKIDKIGTIVKLHGVEDRRCLVLALQGHQKEKLSNTKSEVVNCQSKHGNNNTLEKACVILKQMIKDCIKNLNFDFKTVDDAKLVDIVKNSCPPDLWEFITSLTSSNKFKSAAEVDKTFENIDFKLINILFSLLFKFDTKMQYFPVNHFRYN</sequence>
<dbReference type="EMBL" id="CACVKT020008447">
    <property type="protein sequence ID" value="CAC5415509.1"/>
    <property type="molecule type" value="Genomic_DNA"/>
</dbReference>
<evidence type="ECO:0000313" key="2">
    <source>
        <dbReference type="Proteomes" id="UP000507470"/>
    </source>
</evidence>
<organism evidence="1 2">
    <name type="scientific">Mytilus coruscus</name>
    <name type="common">Sea mussel</name>
    <dbReference type="NCBI Taxonomy" id="42192"/>
    <lineage>
        <taxon>Eukaryota</taxon>
        <taxon>Metazoa</taxon>
        <taxon>Spiralia</taxon>
        <taxon>Lophotrochozoa</taxon>
        <taxon>Mollusca</taxon>
        <taxon>Bivalvia</taxon>
        <taxon>Autobranchia</taxon>
        <taxon>Pteriomorphia</taxon>
        <taxon>Mytilida</taxon>
        <taxon>Mytiloidea</taxon>
        <taxon>Mytilidae</taxon>
        <taxon>Mytilinae</taxon>
        <taxon>Mytilus</taxon>
    </lineage>
</organism>
<dbReference type="Proteomes" id="UP000507470">
    <property type="component" value="Unassembled WGS sequence"/>
</dbReference>
<proteinExistence type="predicted"/>